<evidence type="ECO:0000256" key="13">
    <source>
        <dbReference type="ARBA" id="ARBA00049065"/>
    </source>
</evidence>
<dbReference type="UniPathway" id="UPA00544"/>
<dbReference type="InterPro" id="IPR043129">
    <property type="entry name" value="ATPase_NBD"/>
</dbReference>
<dbReference type="GO" id="GO:0005524">
    <property type="term" value="F:ATP binding"/>
    <property type="evidence" value="ECO:0007669"/>
    <property type="project" value="UniProtKB-UniRule"/>
</dbReference>
<proteinExistence type="inferred from homology"/>
<dbReference type="EC" id="2.7.1.59" evidence="1 14"/>
<evidence type="ECO:0000256" key="7">
    <source>
        <dbReference type="ARBA" id="ARBA00022833"/>
    </source>
</evidence>
<comment type="similarity">
    <text evidence="12 14">Belongs to the ROK (NagC/XylR) family. NagK subfamily.</text>
</comment>
<evidence type="ECO:0000256" key="6">
    <source>
        <dbReference type="ARBA" id="ARBA00022777"/>
    </source>
</evidence>
<keyword evidence="3 14" id="KW-0808">Transferase</keyword>
<dbReference type="GO" id="GO:0006044">
    <property type="term" value="P:N-acetylglucosamine metabolic process"/>
    <property type="evidence" value="ECO:0007669"/>
    <property type="project" value="UniProtKB-UniRule"/>
</dbReference>
<evidence type="ECO:0000256" key="8">
    <source>
        <dbReference type="ARBA" id="ARBA00022840"/>
    </source>
</evidence>
<dbReference type="RefSeq" id="WP_115456661.1">
    <property type="nucleotide sequence ID" value="NZ_QRAP01000001.1"/>
</dbReference>
<keyword evidence="6 14" id="KW-0418">Kinase</keyword>
<dbReference type="HAMAP" id="MF_01271">
    <property type="entry name" value="GlcNAc_kinase"/>
    <property type="match status" value="1"/>
</dbReference>
<evidence type="ECO:0000256" key="9">
    <source>
        <dbReference type="ARBA" id="ARBA00023277"/>
    </source>
</evidence>
<evidence type="ECO:0000256" key="11">
    <source>
        <dbReference type="ARBA" id="ARBA00037880"/>
    </source>
</evidence>
<comment type="catalytic activity">
    <reaction evidence="13 14">
        <text>N-acetyl-D-glucosamine + ATP = N-acetyl-D-glucosamine 6-phosphate + ADP + H(+)</text>
        <dbReference type="Rhea" id="RHEA:17417"/>
        <dbReference type="ChEBI" id="CHEBI:15378"/>
        <dbReference type="ChEBI" id="CHEBI:30616"/>
        <dbReference type="ChEBI" id="CHEBI:57513"/>
        <dbReference type="ChEBI" id="CHEBI:456216"/>
        <dbReference type="ChEBI" id="CHEBI:506227"/>
        <dbReference type="EC" id="2.7.1.59"/>
    </reaction>
</comment>
<name>A0A370R374_9GAMM</name>
<dbReference type="NCBIfam" id="NF009835">
    <property type="entry name" value="PRK13310.1"/>
    <property type="match status" value="1"/>
</dbReference>
<evidence type="ECO:0000256" key="10">
    <source>
        <dbReference type="ARBA" id="ARBA00031123"/>
    </source>
</evidence>
<keyword evidence="8 14" id="KW-0067">ATP-binding</keyword>
<dbReference type="GO" id="GO:0008270">
    <property type="term" value="F:zinc ion binding"/>
    <property type="evidence" value="ECO:0007669"/>
    <property type="project" value="UniProtKB-UniRule"/>
</dbReference>
<dbReference type="PANTHER" id="PTHR18964:SF162">
    <property type="entry name" value="N-ACETYL-D-GLUCOSAMINE KINASE"/>
    <property type="match status" value="1"/>
</dbReference>
<evidence type="ECO:0000256" key="4">
    <source>
        <dbReference type="ARBA" id="ARBA00022723"/>
    </source>
</evidence>
<evidence type="ECO:0000256" key="12">
    <source>
        <dbReference type="ARBA" id="ARBA00038116"/>
    </source>
</evidence>
<evidence type="ECO:0000256" key="2">
    <source>
        <dbReference type="ARBA" id="ARBA00014974"/>
    </source>
</evidence>
<dbReference type="InterPro" id="IPR023505">
    <property type="entry name" value="N-acetyl-D-glucosamine_kinase"/>
</dbReference>
<dbReference type="Pfam" id="PF00480">
    <property type="entry name" value="ROK"/>
    <property type="match status" value="1"/>
</dbReference>
<keyword evidence="16" id="KW-1185">Reference proteome</keyword>
<evidence type="ECO:0000256" key="14">
    <source>
        <dbReference type="HAMAP-Rule" id="MF_01271"/>
    </source>
</evidence>
<organism evidence="15 16">
    <name type="scientific">Enterobacillus tribolii</name>
    <dbReference type="NCBI Taxonomy" id="1487935"/>
    <lineage>
        <taxon>Bacteria</taxon>
        <taxon>Pseudomonadati</taxon>
        <taxon>Pseudomonadota</taxon>
        <taxon>Gammaproteobacteria</taxon>
        <taxon>Enterobacterales</taxon>
        <taxon>Hafniaceae</taxon>
        <taxon>Enterobacillus</taxon>
    </lineage>
</organism>
<accession>A0A370R374</accession>
<keyword evidence="9 14" id="KW-0119">Carbohydrate metabolism</keyword>
<dbReference type="OrthoDB" id="9810372at2"/>
<feature type="binding site" evidence="14">
    <location>
        <begin position="133"/>
        <end position="140"/>
    </location>
    <ligand>
        <name>ATP</name>
        <dbReference type="ChEBI" id="CHEBI:30616"/>
    </ligand>
</feature>
<dbReference type="PANTHER" id="PTHR18964">
    <property type="entry name" value="ROK (REPRESSOR, ORF, KINASE) FAMILY"/>
    <property type="match status" value="1"/>
</dbReference>
<protein>
    <recommendedName>
        <fullName evidence="2 14">N-acetyl-D-glucosamine kinase</fullName>
        <ecNumber evidence="1 14">2.7.1.59</ecNumber>
    </recommendedName>
    <alternativeName>
        <fullName evidence="10 14">GlcNAc kinase</fullName>
    </alternativeName>
</protein>
<dbReference type="GO" id="GO:0045127">
    <property type="term" value="F:N-acetylglucosamine kinase activity"/>
    <property type="evidence" value="ECO:0007669"/>
    <property type="project" value="UniProtKB-UniRule"/>
</dbReference>
<feature type="binding site" evidence="14">
    <location>
        <position position="184"/>
    </location>
    <ligand>
        <name>Zn(2+)</name>
        <dbReference type="ChEBI" id="CHEBI:29105"/>
    </ligand>
</feature>
<evidence type="ECO:0000313" key="15">
    <source>
        <dbReference type="EMBL" id="RDK96882.1"/>
    </source>
</evidence>
<dbReference type="Gene3D" id="3.30.420.40">
    <property type="match status" value="2"/>
</dbReference>
<dbReference type="SUPFAM" id="SSF53067">
    <property type="entry name" value="Actin-like ATPase domain"/>
    <property type="match status" value="1"/>
</dbReference>
<dbReference type="PROSITE" id="PS01125">
    <property type="entry name" value="ROK"/>
    <property type="match status" value="1"/>
</dbReference>
<evidence type="ECO:0000313" key="16">
    <source>
        <dbReference type="Proteomes" id="UP000254848"/>
    </source>
</evidence>
<feature type="binding site" evidence="14">
    <location>
        <position position="177"/>
    </location>
    <ligand>
        <name>Zn(2+)</name>
        <dbReference type="ChEBI" id="CHEBI:29105"/>
    </ligand>
</feature>
<evidence type="ECO:0000256" key="5">
    <source>
        <dbReference type="ARBA" id="ARBA00022741"/>
    </source>
</evidence>
<dbReference type="InterPro" id="IPR049874">
    <property type="entry name" value="ROK_cs"/>
</dbReference>
<keyword evidence="7 14" id="KW-0862">Zinc</keyword>
<feature type="binding site" evidence="14">
    <location>
        <begin position="4"/>
        <end position="11"/>
    </location>
    <ligand>
        <name>ATP</name>
        <dbReference type="ChEBI" id="CHEBI:30616"/>
    </ligand>
</feature>
<evidence type="ECO:0000256" key="3">
    <source>
        <dbReference type="ARBA" id="ARBA00022679"/>
    </source>
</evidence>
<keyword evidence="5 14" id="KW-0547">Nucleotide-binding</keyword>
<dbReference type="EMBL" id="QRAP01000001">
    <property type="protein sequence ID" value="RDK96882.1"/>
    <property type="molecule type" value="Genomic_DNA"/>
</dbReference>
<sequence length="303" mass="32588">MYYGFDMGGSKIEAAIFDRNLKQIWQKRVPTPRDDYEQLLAVLAGLTHEADAFCGGRGSVGIGIPGLPDAENGTLFTANVSSAMGKPLPRDLSARIRRPVKVDNDANCFALSEAWDDAFRPYPSVLGLILGTGVGGGLVINGKTFTGRNHIAGEFGHMRLPVDALDRLGADTPRLPCGCGQRGCIENYISGRGFEWMYRHFNGEALDAKTIIARFEAGAAAASEHVERFVDVLATCLGNLCTLLDPHLVVLGGGLSNFTRLYPMLAARLPRHLLSVAKAPRIEQARYGDAGGVRGAAFLNLTD</sequence>
<evidence type="ECO:0000256" key="1">
    <source>
        <dbReference type="ARBA" id="ARBA00012122"/>
    </source>
</evidence>
<gene>
    <name evidence="14" type="primary">nagK</name>
    <name evidence="15" type="ORF">C8D90_101318</name>
</gene>
<comment type="function">
    <text evidence="14">Catalyzes the phosphorylation of N-acetyl-D-glucosamine (GlcNAc) derived from cell-wall degradation, yielding GlcNAc-6-P.</text>
</comment>
<feature type="binding site" evidence="14">
    <location>
        <position position="179"/>
    </location>
    <ligand>
        <name>Zn(2+)</name>
        <dbReference type="ChEBI" id="CHEBI:29105"/>
    </ligand>
</feature>
<keyword evidence="4 14" id="KW-0479">Metal-binding</keyword>
<dbReference type="GO" id="GO:0009254">
    <property type="term" value="P:peptidoglycan turnover"/>
    <property type="evidence" value="ECO:0007669"/>
    <property type="project" value="UniProtKB-UniRule"/>
</dbReference>
<reference evidence="15 16" key="1">
    <citation type="submission" date="2018-07" db="EMBL/GenBank/DDBJ databases">
        <title>Genomic Encyclopedia of Type Strains, Phase IV (KMG-IV): sequencing the most valuable type-strain genomes for metagenomic binning, comparative biology and taxonomic classification.</title>
        <authorList>
            <person name="Goeker M."/>
        </authorList>
    </citation>
    <scope>NUCLEOTIDE SEQUENCE [LARGE SCALE GENOMIC DNA]</scope>
    <source>
        <strain evidence="15 16">DSM 103736</strain>
    </source>
</reference>
<feature type="binding site" evidence="14">
    <location>
        <position position="157"/>
    </location>
    <ligand>
        <name>Zn(2+)</name>
        <dbReference type="ChEBI" id="CHEBI:29105"/>
    </ligand>
</feature>
<dbReference type="InterPro" id="IPR000600">
    <property type="entry name" value="ROK"/>
</dbReference>
<dbReference type="Proteomes" id="UP000254848">
    <property type="component" value="Unassembled WGS sequence"/>
</dbReference>
<comment type="pathway">
    <text evidence="11 14">Cell wall biogenesis; peptidoglycan recycling.</text>
</comment>
<comment type="caution">
    <text evidence="15">The sequence shown here is derived from an EMBL/GenBank/DDBJ whole genome shotgun (WGS) entry which is preliminary data.</text>
</comment>
<dbReference type="AlphaFoldDB" id="A0A370R374"/>
<dbReference type="CDD" id="cd24057">
    <property type="entry name" value="ASKHA_NBD_ROK_NAGK"/>
    <property type="match status" value="1"/>
</dbReference>